<proteinExistence type="predicted"/>
<evidence type="ECO:0000256" key="3">
    <source>
        <dbReference type="PROSITE-ProRule" id="PRU00023"/>
    </source>
</evidence>
<dbReference type="SUPFAM" id="SSF48403">
    <property type="entry name" value="Ankyrin repeat"/>
    <property type="match status" value="2"/>
</dbReference>
<dbReference type="EMBL" id="CDMC01000023">
    <property type="protein sequence ID" value="CEL11139.1"/>
    <property type="molecule type" value="Genomic_DNA"/>
</dbReference>
<feature type="repeat" description="ANK" evidence="3">
    <location>
        <begin position="280"/>
        <end position="312"/>
    </location>
</feature>
<dbReference type="PANTHER" id="PTHR24198:SF165">
    <property type="entry name" value="ANKYRIN REPEAT-CONTAINING PROTEIN-RELATED"/>
    <property type="match status" value="1"/>
</dbReference>
<protein>
    <submittedName>
        <fullName evidence="4">Uncharacterized protein</fullName>
    </submittedName>
</protein>
<keyword evidence="5" id="KW-1185">Reference proteome</keyword>
<evidence type="ECO:0000313" key="5">
    <source>
        <dbReference type="Proteomes" id="UP000054771"/>
    </source>
</evidence>
<evidence type="ECO:0000256" key="2">
    <source>
        <dbReference type="ARBA" id="ARBA00023043"/>
    </source>
</evidence>
<dbReference type="STRING" id="454130.A0A0U5GH74"/>
<dbReference type="Pfam" id="PF12796">
    <property type="entry name" value="Ank_2"/>
    <property type="match status" value="2"/>
</dbReference>
<dbReference type="OrthoDB" id="341259at2759"/>
<dbReference type="PROSITE" id="PS50297">
    <property type="entry name" value="ANK_REP_REGION"/>
    <property type="match status" value="2"/>
</dbReference>
<name>A0A0U5GH74_ASPCI</name>
<reference evidence="5" key="1">
    <citation type="journal article" date="2016" name="Genome Announc.">
        <title>Draft genome sequences of fungus Aspergillus calidoustus.</title>
        <authorList>
            <person name="Horn F."/>
            <person name="Linde J."/>
            <person name="Mattern D.J."/>
            <person name="Walther G."/>
            <person name="Guthke R."/>
            <person name="Scherlach K."/>
            <person name="Martin K."/>
            <person name="Brakhage A.A."/>
            <person name="Petzke L."/>
            <person name="Valiante V."/>
        </authorList>
    </citation>
    <scope>NUCLEOTIDE SEQUENCE [LARGE SCALE GENOMIC DNA]</scope>
    <source>
        <strain evidence="5">SF006504</strain>
    </source>
</reference>
<evidence type="ECO:0000313" key="4">
    <source>
        <dbReference type="EMBL" id="CEL11139.1"/>
    </source>
</evidence>
<dbReference type="PANTHER" id="PTHR24198">
    <property type="entry name" value="ANKYRIN REPEAT AND PROTEIN KINASE DOMAIN-CONTAINING PROTEIN"/>
    <property type="match status" value="1"/>
</dbReference>
<dbReference type="Pfam" id="PF00023">
    <property type="entry name" value="Ank"/>
    <property type="match status" value="1"/>
</dbReference>
<dbReference type="PRINTS" id="PR01415">
    <property type="entry name" value="ANKYRIN"/>
</dbReference>
<dbReference type="SMART" id="SM00248">
    <property type="entry name" value="ANK"/>
    <property type="match status" value="6"/>
</dbReference>
<feature type="repeat" description="ANK" evidence="3">
    <location>
        <begin position="209"/>
        <end position="241"/>
    </location>
</feature>
<evidence type="ECO:0000256" key="1">
    <source>
        <dbReference type="ARBA" id="ARBA00022737"/>
    </source>
</evidence>
<dbReference type="InterPro" id="IPR036770">
    <property type="entry name" value="Ankyrin_rpt-contain_sf"/>
</dbReference>
<keyword evidence="2 3" id="KW-0040">ANK repeat</keyword>
<gene>
    <name evidence="4" type="ORF">ASPCAL14244</name>
</gene>
<dbReference type="Gene3D" id="1.25.40.20">
    <property type="entry name" value="Ankyrin repeat-containing domain"/>
    <property type="match status" value="3"/>
</dbReference>
<feature type="repeat" description="ANK" evidence="3">
    <location>
        <begin position="383"/>
        <end position="416"/>
    </location>
</feature>
<dbReference type="PROSITE" id="PS50088">
    <property type="entry name" value="ANK_REPEAT"/>
    <property type="match status" value="4"/>
</dbReference>
<feature type="repeat" description="ANK" evidence="3">
    <location>
        <begin position="350"/>
        <end position="382"/>
    </location>
</feature>
<dbReference type="Proteomes" id="UP000054771">
    <property type="component" value="Unassembled WGS sequence"/>
</dbReference>
<sequence length="617" mass="67310">METTNVETSVAVSKLIGQLQGTLVACLLLEYEHEALRQLTHALNNINIDAPLLPPGSYSHCFHDERSAMSLIELPPEIILEVGSHLDLCSLNALVQAGKSFAQILTPQLYDAGLRLTPDIDEWLQQRVMKPRGVFTRRMQDCVHTWSSPWLMSYFLPKHHHAYVALLISPIANALAILPLTHVLAMTGNVKILSLVIVSTEDPDPRDESGWTPLQYAATYGHAEAVSRLLDAGANVLSEASGGVSTVYAASFCSGTPNALSLVIKATHKAGGEVMKPNEFGDTPLHLAALVGNKLTTMCLISEGVEPLDTNSDGDVAAAAAMICGHEEITLLLIEQMVGAGGNISLQNGNGWTLLHHAARHSSEAVVCSLLDAGADMSVADADGKTPLDIALERHQNDKIIDILLERSRHTAIPNHTRARMFEDIIRGGNTHRAQTLLRKCPPPWPQAHINSLLWKCAGQAPNYEQQQFNLVVDLAHWGTSALHFTNEGGWSALHYLCSAQPANSASAREMIQLLISEGMRLNGKNHACLTPMHRAIYTKNRVPIQLLFRGYCTRQGRVSIPVFKAAIDCLMQLDVGIYSLVMDSNGFTAIDRAVMEFKDKQVRAVFGMLLGWPGVK</sequence>
<keyword evidence="1" id="KW-0677">Repeat</keyword>
<accession>A0A0U5GH74</accession>
<dbReference type="AlphaFoldDB" id="A0A0U5GH74"/>
<dbReference type="InterPro" id="IPR002110">
    <property type="entry name" value="Ankyrin_rpt"/>
</dbReference>
<organism evidence="4 5">
    <name type="scientific">Aspergillus calidoustus</name>
    <dbReference type="NCBI Taxonomy" id="454130"/>
    <lineage>
        <taxon>Eukaryota</taxon>
        <taxon>Fungi</taxon>
        <taxon>Dikarya</taxon>
        <taxon>Ascomycota</taxon>
        <taxon>Pezizomycotina</taxon>
        <taxon>Eurotiomycetes</taxon>
        <taxon>Eurotiomycetidae</taxon>
        <taxon>Eurotiales</taxon>
        <taxon>Aspergillaceae</taxon>
        <taxon>Aspergillus</taxon>
        <taxon>Aspergillus subgen. Nidulantes</taxon>
    </lineage>
</organism>